<sequence length="136" mass="15985">MALESCTHVVIRNIWMSALRREVLSLYKNILRTGKNWEAASGKPQHTESERKYIINEAKELFRKNKNLKNEEEIKSRLMEADSRLQMALHYRIPYPRPVNLPPQALVSPLGKKLKEQSRLRKRSRPVYIKSLDSET</sequence>
<evidence type="ECO:0000256" key="1">
    <source>
        <dbReference type="ARBA" id="ARBA00009508"/>
    </source>
</evidence>
<organism evidence="3 4">
    <name type="scientific">Limulus polyphemus</name>
    <name type="common">Atlantic horseshoe crab</name>
    <dbReference type="NCBI Taxonomy" id="6850"/>
    <lineage>
        <taxon>Eukaryota</taxon>
        <taxon>Metazoa</taxon>
        <taxon>Ecdysozoa</taxon>
        <taxon>Arthropoda</taxon>
        <taxon>Chelicerata</taxon>
        <taxon>Merostomata</taxon>
        <taxon>Xiphosura</taxon>
        <taxon>Limulidae</taxon>
        <taxon>Limulus</taxon>
    </lineage>
</organism>
<comment type="similarity">
    <text evidence="1">Belongs to the complex I LYR family.</text>
</comment>
<dbReference type="InterPro" id="IPR045294">
    <property type="entry name" value="Complex1_LYR_LYRM1"/>
</dbReference>
<dbReference type="InterPro" id="IPR008011">
    <property type="entry name" value="Complex1_LYR_dom"/>
</dbReference>
<accession>A0ABM1BUG6</accession>
<proteinExistence type="inferred from homology"/>
<gene>
    <name evidence="4" type="primary">LOC106472779</name>
</gene>
<dbReference type="PANTHER" id="PTHR14273:SF0">
    <property type="entry name" value="LYR MOTIF-CONTAINING PROTEIN 1"/>
    <property type="match status" value="1"/>
</dbReference>
<reference evidence="4" key="1">
    <citation type="submission" date="2025-08" db="UniProtKB">
        <authorList>
            <consortium name="RefSeq"/>
        </authorList>
    </citation>
    <scope>IDENTIFICATION</scope>
    <source>
        <tissue evidence="4">Muscle</tissue>
    </source>
</reference>
<dbReference type="PANTHER" id="PTHR14273">
    <property type="entry name" value="LYR MOTIF-CONTAINING PROTEIN 1"/>
    <property type="match status" value="1"/>
</dbReference>
<feature type="domain" description="Complex 1 LYR protein" evidence="2">
    <location>
        <begin position="21"/>
        <end position="87"/>
    </location>
</feature>
<keyword evidence="3" id="KW-1185">Reference proteome</keyword>
<dbReference type="Proteomes" id="UP000694941">
    <property type="component" value="Unplaced"/>
</dbReference>
<dbReference type="Pfam" id="PF05347">
    <property type="entry name" value="Complex1_LYR"/>
    <property type="match status" value="1"/>
</dbReference>
<protein>
    <submittedName>
        <fullName evidence="4">LYR motif-containing protein 1-like isoform X1</fullName>
    </submittedName>
</protein>
<name>A0ABM1BUG6_LIMPO</name>
<evidence type="ECO:0000313" key="3">
    <source>
        <dbReference type="Proteomes" id="UP000694941"/>
    </source>
</evidence>
<evidence type="ECO:0000313" key="4">
    <source>
        <dbReference type="RefSeq" id="XP_013788890.2"/>
    </source>
</evidence>
<dbReference type="CDD" id="cd20261">
    <property type="entry name" value="Complex1_LYR_LYRM1"/>
    <property type="match status" value="1"/>
</dbReference>
<dbReference type="InterPro" id="IPR040330">
    <property type="entry name" value="LYRM1"/>
</dbReference>
<evidence type="ECO:0000259" key="2">
    <source>
        <dbReference type="Pfam" id="PF05347"/>
    </source>
</evidence>
<dbReference type="RefSeq" id="XP_013788890.2">
    <property type="nucleotide sequence ID" value="XM_013933436.2"/>
</dbReference>
<dbReference type="GeneID" id="106472779"/>